<dbReference type="GO" id="GO:0009277">
    <property type="term" value="C:fungal-type cell wall"/>
    <property type="evidence" value="ECO:0007669"/>
    <property type="project" value="TreeGrafter"/>
</dbReference>
<dbReference type="Proteomes" id="UP000244722">
    <property type="component" value="Unassembled WGS sequence"/>
</dbReference>
<feature type="domain" description="Cell wall mannoprotein PIR1-like C-terminal" evidence="6">
    <location>
        <begin position="16"/>
        <end position="90"/>
    </location>
</feature>
<keyword evidence="2" id="KW-0134">Cell wall</keyword>
<proteinExistence type="inferred from homology"/>
<comment type="similarity">
    <text evidence="5">Belongs to the PIR protein family.</text>
</comment>
<dbReference type="GO" id="GO:0005199">
    <property type="term" value="F:structural constituent of cell wall"/>
    <property type="evidence" value="ECO:0007669"/>
    <property type="project" value="TreeGrafter"/>
</dbReference>
<comment type="subcellular location">
    <subcellularLocation>
        <location evidence="1">Secreted</location>
        <location evidence="1">Cell wall</location>
    </subcellularLocation>
</comment>
<dbReference type="STRING" id="42251.A0A2T6ZZ05"/>
<dbReference type="PANTHER" id="PTHR47254:SF1">
    <property type="entry name" value="CELL WALL MANNOPROTEIN CIS3-RELATED"/>
    <property type="match status" value="1"/>
</dbReference>
<dbReference type="AlphaFoldDB" id="A0A2T6ZZ05"/>
<name>A0A2T6ZZ05_TUBBO</name>
<dbReference type="EMBL" id="NESQ01000059">
    <property type="protein sequence ID" value="PUU80704.1"/>
    <property type="molecule type" value="Genomic_DNA"/>
</dbReference>
<evidence type="ECO:0000313" key="8">
    <source>
        <dbReference type="Proteomes" id="UP000244722"/>
    </source>
</evidence>
<dbReference type="InterPro" id="IPR054508">
    <property type="entry name" value="PIR1-like_C"/>
</dbReference>
<dbReference type="GO" id="GO:0031505">
    <property type="term" value="P:fungal-type cell wall organization"/>
    <property type="evidence" value="ECO:0007669"/>
    <property type="project" value="TreeGrafter"/>
</dbReference>
<dbReference type="InterPro" id="IPR051153">
    <property type="entry name" value="Yeast_CWMannoprotein_PIR"/>
</dbReference>
<sequence length="100" mass="11165">IACAGRKTSIMSLADGVLKDSKGRTGCIAANRQFRFYYQPLQRDVLFSGGFSVRENGVLALGQDDVFYGCPCEEVWKPYDMRIADNCHPILQEIGKLIQC</sequence>
<evidence type="ECO:0000256" key="2">
    <source>
        <dbReference type="ARBA" id="ARBA00022512"/>
    </source>
</evidence>
<feature type="non-terminal residue" evidence="7">
    <location>
        <position position="1"/>
    </location>
</feature>
<keyword evidence="3" id="KW-0964">Secreted</keyword>
<reference evidence="7 8" key="1">
    <citation type="submission" date="2017-04" db="EMBL/GenBank/DDBJ databases">
        <title>Draft genome sequence of Tuber borchii Vittad., a whitish edible truffle.</title>
        <authorList>
            <consortium name="DOE Joint Genome Institute"/>
            <person name="Murat C."/>
            <person name="Kuo A."/>
            <person name="Barry K.W."/>
            <person name="Clum A."/>
            <person name="Dockter R.B."/>
            <person name="Fauchery L."/>
            <person name="Iotti M."/>
            <person name="Kohler A."/>
            <person name="Labutti K."/>
            <person name="Lindquist E.A."/>
            <person name="Lipzen A."/>
            <person name="Ohm R.A."/>
            <person name="Wang M."/>
            <person name="Grigoriev I.V."/>
            <person name="Zambonelli A."/>
            <person name="Martin F.M."/>
        </authorList>
    </citation>
    <scope>NUCLEOTIDE SEQUENCE [LARGE SCALE GENOMIC DNA]</scope>
    <source>
        <strain evidence="7 8">Tbo3840</strain>
    </source>
</reference>
<keyword evidence="8" id="KW-1185">Reference proteome</keyword>
<dbReference type="PANTHER" id="PTHR47254">
    <property type="entry name" value="CELL WALL MANNOPROTEIN CIS3-RELATED"/>
    <property type="match status" value="1"/>
</dbReference>
<dbReference type="OrthoDB" id="5415592at2759"/>
<gene>
    <name evidence="7" type="ORF">B9Z19DRAFT_974017</name>
</gene>
<comment type="caution">
    <text evidence="7">The sequence shown here is derived from an EMBL/GenBank/DDBJ whole genome shotgun (WGS) entry which is preliminary data.</text>
</comment>
<keyword evidence="4" id="KW-0732">Signal</keyword>
<evidence type="ECO:0000259" key="6">
    <source>
        <dbReference type="Pfam" id="PF22799"/>
    </source>
</evidence>
<evidence type="ECO:0000256" key="5">
    <source>
        <dbReference type="ARBA" id="ARBA00038219"/>
    </source>
</evidence>
<dbReference type="Pfam" id="PF22799">
    <property type="entry name" value="PIR1-like_C"/>
    <property type="match status" value="1"/>
</dbReference>
<evidence type="ECO:0000256" key="4">
    <source>
        <dbReference type="ARBA" id="ARBA00022729"/>
    </source>
</evidence>
<evidence type="ECO:0000256" key="3">
    <source>
        <dbReference type="ARBA" id="ARBA00022525"/>
    </source>
</evidence>
<protein>
    <recommendedName>
        <fullName evidence="6">Cell wall mannoprotein PIR1-like C-terminal domain-containing protein</fullName>
    </recommendedName>
</protein>
<evidence type="ECO:0000313" key="7">
    <source>
        <dbReference type="EMBL" id="PUU80704.1"/>
    </source>
</evidence>
<accession>A0A2T6ZZ05</accession>
<evidence type="ECO:0000256" key="1">
    <source>
        <dbReference type="ARBA" id="ARBA00004191"/>
    </source>
</evidence>
<organism evidence="7 8">
    <name type="scientific">Tuber borchii</name>
    <name type="common">White truffle</name>
    <dbReference type="NCBI Taxonomy" id="42251"/>
    <lineage>
        <taxon>Eukaryota</taxon>
        <taxon>Fungi</taxon>
        <taxon>Dikarya</taxon>
        <taxon>Ascomycota</taxon>
        <taxon>Pezizomycotina</taxon>
        <taxon>Pezizomycetes</taxon>
        <taxon>Pezizales</taxon>
        <taxon>Tuberaceae</taxon>
        <taxon>Tuber</taxon>
    </lineage>
</organism>